<dbReference type="KEGG" id="bdr:105225911"/>
<keyword evidence="2" id="KW-1185">Reference proteome</keyword>
<protein>
    <submittedName>
        <fullName evidence="3">Uncharacterized protein LOC105225911</fullName>
    </submittedName>
</protein>
<reference evidence="3" key="1">
    <citation type="submission" date="2025-08" db="UniProtKB">
        <authorList>
            <consortium name="RefSeq"/>
        </authorList>
    </citation>
    <scope>IDENTIFICATION</scope>
    <source>
        <tissue evidence="3">Adult</tissue>
    </source>
</reference>
<evidence type="ECO:0000313" key="2">
    <source>
        <dbReference type="Proteomes" id="UP001652620"/>
    </source>
</evidence>
<dbReference type="RefSeq" id="XP_011202893.2">
    <property type="nucleotide sequence ID" value="XM_011204591.4"/>
</dbReference>
<sequence length="545" mass="63179">MAKIERRKEIISITHFINPHLFWYHKIDACSNDYHSIHRIEKELAEHYNNHKGCAQAIRRPQLNTLVAVKFLTWNKLIRARVDHIASYGKNVVEGQFIMWAVDYGFPFQTKADHIFRLPNKLTTPVDYIRCGGLANVVPAEEFFMKNTMVKKVSKKWHQRAYDIIEKAINDSESIVFIKEFALDNQDWGELIIKTNMGVKYRVKDHLISLHLATATESNFRDECQKLKTTKIAPWMCNNGNSKFYTNRAYIFPGVVGITHNPSKCPELTYDIKAKEKVDDWYERNQIKSGQETEFLDTTNEFMAEEDNNEKDFENIVKDEAPQHIQLAGILSKSRAEKSDNGHISAPPVPDGENFEISTESKKSNRTIETIESEISSIRYLQLENSTANTLNFPNIINHDIAEKTELGKREMEAKDIFSKQNEVEDNNKSCPTLGDVSEYARHLITFRKQYIDRKMEEDALKDAYACNFAKKDIDINRDDNLKLASSTKSRLQSNREVTSVNSTFHGLRMIPAGYDFMNLCDYNDEEHWHCRKSTLNDRTPHIDF</sequence>
<accession>A0A6I9UXH0</accession>
<gene>
    <name evidence="3" type="primary">LOC105225911</name>
</gene>
<dbReference type="SUPFAM" id="SSF63748">
    <property type="entry name" value="Tudor/PWWP/MBT"/>
    <property type="match status" value="1"/>
</dbReference>
<dbReference type="InParanoid" id="A0A6I9UXH0"/>
<evidence type="ECO:0000256" key="1">
    <source>
        <dbReference type="SAM" id="MobiDB-lite"/>
    </source>
</evidence>
<evidence type="ECO:0000313" key="3">
    <source>
        <dbReference type="RefSeq" id="XP_011202893.2"/>
    </source>
</evidence>
<dbReference type="Gene3D" id="2.30.30.140">
    <property type="match status" value="1"/>
</dbReference>
<dbReference type="GeneID" id="105225911"/>
<organism evidence="2 3">
    <name type="scientific">Bactrocera dorsalis</name>
    <name type="common">Oriental fruit fly</name>
    <name type="synonym">Dacus dorsalis</name>
    <dbReference type="NCBI Taxonomy" id="27457"/>
    <lineage>
        <taxon>Eukaryota</taxon>
        <taxon>Metazoa</taxon>
        <taxon>Ecdysozoa</taxon>
        <taxon>Arthropoda</taxon>
        <taxon>Hexapoda</taxon>
        <taxon>Insecta</taxon>
        <taxon>Pterygota</taxon>
        <taxon>Neoptera</taxon>
        <taxon>Endopterygota</taxon>
        <taxon>Diptera</taxon>
        <taxon>Brachycera</taxon>
        <taxon>Muscomorpha</taxon>
        <taxon>Tephritoidea</taxon>
        <taxon>Tephritidae</taxon>
        <taxon>Bactrocera</taxon>
        <taxon>Bactrocera</taxon>
    </lineage>
</organism>
<proteinExistence type="predicted"/>
<dbReference type="Proteomes" id="UP001652620">
    <property type="component" value="Chromosome 4"/>
</dbReference>
<dbReference type="OrthoDB" id="249932at2759"/>
<name>A0A6I9UXH0_BACDO</name>
<feature type="region of interest" description="Disordered" evidence="1">
    <location>
        <begin position="336"/>
        <end position="356"/>
    </location>
</feature>
<dbReference type="AlphaFoldDB" id="A0A6I9UXH0"/>